<evidence type="ECO:0000313" key="2">
    <source>
        <dbReference type="EMBL" id="MDO7019208.1"/>
    </source>
</evidence>
<dbReference type="PANTHER" id="PTHR35535:SF1">
    <property type="entry name" value="HEAT SHOCK PROTEIN HSLJ"/>
    <property type="match status" value="1"/>
</dbReference>
<dbReference type="Proteomes" id="UP001175147">
    <property type="component" value="Unassembled WGS sequence"/>
</dbReference>
<evidence type="ECO:0000313" key="3">
    <source>
        <dbReference type="Proteomes" id="UP001175147"/>
    </source>
</evidence>
<accession>A0ABT8YTT0</accession>
<dbReference type="InterPro" id="IPR053147">
    <property type="entry name" value="Hsp_HslJ-like"/>
</dbReference>
<dbReference type="RefSeq" id="WP_304385232.1">
    <property type="nucleotide sequence ID" value="NZ_JAUPBL010000037.1"/>
</dbReference>
<dbReference type="PANTHER" id="PTHR35535">
    <property type="entry name" value="HEAT SHOCK PROTEIN HSLJ"/>
    <property type="match status" value="1"/>
</dbReference>
<feature type="domain" description="DUF306" evidence="1">
    <location>
        <begin position="35"/>
        <end position="132"/>
    </location>
</feature>
<dbReference type="InterPro" id="IPR005184">
    <property type="entry name" value="DUF306_Meta_HslJ"/>
</dbReference>
<proteinExistence type="predicted"/>
<dbReference type="EMBL" id="JAUPBM010000001">
    <property type="protein sequence ID" value="MDO7019208.1"/>
    <property type="molecule type" value="Genomic_DNA"/>
</dbReference>
<dbReference type="Pfam" id="PF03724">
    <property type="entry name" value="META"/>
    <property type="match status" value="1"/>
</dbReference>
<comment type="caution">
    <text evidence="2">The sequence shown here is derived from an EMBL/GenBank/DDBJ whole genome shotgun (WGS) entry which is preliminary data.</text>
</comment>
<sequence length="136" mass="15598">MVRNFVLIFSFIIIIFISSCASSKKSISVSTSTLNGKTFQLTNMFEGRGITISFYNEEFYGYSGFNTYLGKYEMRRGNMIIFKDMVVTKMGGESEAIEAERQYIELLNKASSIELTSNMLTIITLDEERLVFKRIK</sequence>
<gene>
    <name evidence="2" type="ORF">Q5M86_00310</name>
</gene>
<organism evidence="2 3">
    <name type="scientific">Brachyspira innocens</name>
    <dbReference type="NCBI Taxonomy" id="13264"/>
    <lineage>
        <taxon>Bacteria</taxon>
        <taxon>Pseudomonadati</taxon>
        <taxon>Spirochaetota</taxon>
        <taxon>Spirochaetia</taxon>
        <taxon>Brachyspirales</taxon>
        <taxon>Brachyspiraceae</taxon>
        <taxon>Brachyspira</taxon>
    </lineage>
</organism>
<name>A0ABT8YTT0_9SPIR</name>
<dbReference type="Gene3D" id="2.40.128.270">
    <property type="match status" value="1"/>
</dbReference>
<dbReference type="PROSITE" id="PS51257">
    <property type="entry name" value="PROKAR_LIPOPROTEIN"/>
    <property type="match status" value="1"/>
</dbReference>
<dbReference type="InterPro" id="IPR038670">
    <property type="entry name" value="HslJ-like_sf"/>
</dbReference>
<evidence type="ECO:0000259" key="1">
    <source>
        <dbReference type="Pfam" id="PF03724"/>
    </source>
</evidence>
<reference evidence="2" key="1">
    <citation type="submission" date="2023-07" db="EMBL/GenBank/DDBJ databases">
        <title>Mucosal microbiota of week-old chicken and adult hens.</title>
        <authorList>
            <person name="Volf J."/>
            <person name="Karasova D."/>
            <person name="Crhanova M."/>
            <person name="Faldynova M."/>
            <person name="Prikrylova H."/>
            <person name="Zeman M."/>
            <person name="Babak V."/>
            <person name="Rajova J."/>
            <person name="Rychlik I."/>
        </authorList>
    </citation>
    <scope>NUCLEOTIDE SEQUENCE</scope>
    <source>
        <strain evidence="2">ET902</strain>
    </source>
</reference>
<keyword evidence="3" id="KW-1185">Reference proteome</keyword>
<protein>
    <submittedName>
        <fullName evidence="2">META domain-containing protein</fullName>
    </submittedName>
</protein>